<dbReference type="OrthoDB" id="3358371at2759"/>
<reference evidence="4 5" key="1">
    <citation type="submission" date="2017-12" db="EMBL/GenBank/DDBJ databases">
        <title>Comparative genomics of Botrytis spp.</title>
        <authorList>
            <person name="Valero-Jimenez C.A."/>
            <person name="Tapia P."/>
            <person name="Veloso J."/>
            <person name="Silva-Moreno E."/>
            <person name="Staats M."/>
            <person name="Valdes J.H."/>
            <person name="Van Kan J.A.L."/>
        </authorList>
    </citation>
    <scope>NUCLEOTIDE SEQUENCE [LARGE SCALE GENOMIC DNA]</scope>
    <source>
        <strain evidence="4 5">MUCL11595</strain>
    </source>
</reference>
<dbReference type="AlphaFoldDB" id="A0A4Z1HKG1"/>
<dbReference type="InterPro" id="IPR008030">
    <property type="entry name" value="NmrA-like"/>
</dbReference>
<keyword evidence="2" id="KW-0521">NADP</keyword>
<dbReference type="Proteomes" id="UP000297527">
    <property type="component" value="Unassembled WGS sequence"/>
</dbReference>
<evidence type="ECO:0000259" key="3">
    <source>
        <dbReference type="Pfam" id="PF05368"/>
    </source>
</evidence>
<evidence type="ECO:0000313" key="4">
    <source>
        <dbReference type="EMBL" id="TGO47260.1"/>
    </source>
</evidence>
<evidence type="ECO:0000313" key="5">
    <source>
        <dbReference type="Proteomes" id="UP000297527"/>
    </source>
</evidence>
<dbReference type="Pfam" id="PF05368">
    <property type="entry name" value="NmrA"/>
    <property type="match status" value="1"/>
</dbReference>
<dbReference type="InterPro" id="IPR036291">
    <property type="entry name" value="NAD(P)-bd_dom_sf"/>
</dbReference>
<name>A0A4Z1HKG1_9HELO</name>
<sequence length="312" mass="34241">MSKPLAVFGATGQQGSSIIYNVLNDASLSQQYTIRGITRDTTSPASQKLAEKVSIIHGDVTDRHSLRTALTNIHTVFIMTIPDFSLNAVEIEYHNGKTIVDVAIEMGVQYIIFSTLPHVSSLSKGKYTKVTAFDAKAKIEQYIRSLAVKSSFVSLGSFMQNFQAQTFLAPREAADGTWVLSRHTSSKMQFPLLDAVGDAGKFVGAILAQPDKFQGKTFCAAAKIYAMEEIVAALSKSSGKTIVYKQVSADDFKSGMTFAAELFAEYFSFCEEFGYWGPGSEEKVAWAIENARGRLSTLEEYLDLEAHPYQLA</sequence>
<gene>
    <name evidence="4" type="ORF">BCON_0286g00030</name>
</gene>
<protein>
    <recommendedName>
        <fullName evidence="3">NmrA-like domain-containing protein</fullName>
    </recommendedName>
</protein>
<keyword evidence="5" id="KW-1185">Reference proteome</keyword>
<proteinExistence type="inferred from homology"/>
<dbReference type="InterPro" id="IPR051164">
    <property type="entry name" value="NmrA-like_oxidored"/>
</dbReference>
<evidence type="ECO:0000256" key="1">
    <source>
        <dbReference type="ARBA" id="ARBA00006328"/>
    </source>
</evidence>
<comment type="caution">
    <text evidence="4">The sequence shown here is derived from an EMBL/GenBank/DDBJ whole genome shotgun (WGS) entry which is preliminary data.</text>
</comment>
<organism evidence="4 5">
    <name type="scientific">Botryotinia convoluta</name>
    <dbReference type="NCBI Taxonomy" id="54673"/>
    <lineage>
        <taxon>Eukaryota</taxon>
        <taxon>Fungi</taxon>
        <taxon>Dikarya</taxon>
        <taxon>Ascomycota</taxon>
        <taxon>Pezizomycotina</taxon>
        <taxon>Leotiomycetes</taxon>
        <taxon>Helotiales</taxon>
        <taxon>Sclerotiniaceae</taxon>
        <taxon>Botryotinia</taxon>
    </lineage>
</organism>
<dbReference type="EMBL" id="PQXN01000285">
    <property type="protein sequence ID" value="TGO47260.1"/>
    <property type="molecule type" value="Genomic_DNA"/>
</dbReference>
<accession>A0A4Z1HKG1</accession>
<dbReference type="PANTHER" id="PTHR42748">
    <property type="entry name" value="NITROGEN METABOLITE REPRESSION PROTEIN NMRA FAMILY MEMBER"/>
    <property type="match status" value="1"/>
</dbReference>
<dbReference type="CDD" id="cd05251">
    <property type="entry name" value="NmrA_like_SDR_a"/>
    <property type="match status" value="1"/>
</dbReference>
<feature type="domain" description="NmrA-like" evidence="3">
    <location>
        <begin position="2"/>
        <end position="302"/>
    </location>
</feature>
<dbReference type="SUPFAM" id="SSF51735">
    <property type="entry name" value="NAD(P)-binding Rossmann-fold domains"/>
    <property type="match status" value="1"/>
</dbReference>
<dbReference type="Gene3D" id="3.40.50.720">
    <property type="entry name" value="NAD(P)-binding Rossmann-like Domain"/>
    <property type="match status" value="1"/>
</dbReference>
<evidence type="ECO:0000256" key="2">
    <source>
        <dbReference type="ARBA" id="ARBA00022857"/>
    </source>
</evidence>
<comment type="similarity">
    <text evidence="1">Belongs to the NmrA-type oxidoreductase family.</text>
</comment>
<dbReference type="GO" id="GO:0005634">
    <property type="term" value="C:nucleus"/>
    <property type="evidence" value="ECO:0007669"/>
    <property type="project" value="TreeGrafter"/>
</dbReference>
<dbReference type="PANTHER" id="PTHR42748:SF11">
    <property type="entry name" value="NMRA-LIKE DOMAIN-CONTAINING PROTEIN"/>
    <property type="match status" value="1"/>
</dbReference>
<dbReference type="Gene3D" id="3.90.25.10">
    <property type="entry name" value="UDP-galactose 4-epimerase, domain 1"/>
    <property type="match status" value="1"/>
</dbReference>